<proteinExistence type="predicted"/>
<keyword evidence="1" id="KW-1133">Transmembrane helix</keyword>
<protein>
    <submittedName>
        <fullName evidence="2">(Mediterranean fruit fly) hypothetical protein</fullName>
    </submittedName>
</protein>
<evidence type="ECO:0000256" key="1">
    <source>
        <dbReference type="SAM" id="Phobius"/>
    </source>
</evidence>
<dbReference type="EMBL" id="CAJHJT010000056">
    <property type="protein sequence ID" value="CAD7014087.1"/>
    <property type="molecule type" value="Genomic_DNA"/>
</dbReference>
<sequence length="97" mass="10405">MLQPTVVRIGKATAKQTLASGNDRQLPQSMFLSHDIYATVIAIAAAAVAAAIASLTALQLLAVQQFSPQYRSTVPPGRRTCIHFCSEIFENCPNCSL</sequence>
<dbReference type="AlphaFoldDB" id="A0A811VFQ6"/>
<reference evidence="2" key="1">
    <citation type="submission" date="2020-11" db="EMBL/GenBank/DDBJ databases">
        <authorList>
            <person name="Whitehead M."/>
        </authorList>
    </citation>
    <scope>NUCLEOTIDE SEQUENCE</scope>
    <source>
        <strain evidence="2">EGII</strain>
    </source>
</reference>
<evidence type="ECO:0000313" key="2">
    <source>
        <dbReference type="EMBL" id="CAD7014087.1"/>
    </source>
</evidence>
<comment type="caution">
    <text evidence="2">The sequence shown here is derived from an EMBL/GenBank/DDBJ whole genome shotgun (WGS) entry which is preliminary data.</text>
</comment>
<feature type="transmembrane region" description="Helical" evidence="1">
    <location>
        <begin position="36"/>
        <end position="62"/>
    </location>
</feature>
<accession>A0A811VFQ6</accession>
<organism evidence="2 3">
    <name type="scientific">Ceratitis capitata</name>
    <name type="common">Mediterranean fruit fly</name>
    <name type="synonym">Tephritis capitata</name>
    <dbReference type="NCBI Taxonomy" id="7213"/>
    <lineage>
        <taxon>Eukaryota</taxon>
        <taxon>Metazoa</taxon>
        <taxon>Ecdysozoa</taxon>
        <taxon>Arthropoda</taxon>
        <taxon>Hexapoda</taxon>
        <taxon>Insecta</taxon>
        <taxon>Pterygota</taxon>
        <taxon>Neoptera</taxon>
        <taxon>Endopterygota</taxon>
        <taxon>Diptera</taxon>
        <taxon>Brachycera</taxon>
        <taxon>Muscomorpha</taxon>
        <taxon>Tephritoidea</taxon>
        <taxon>Tephritidae</taxon>
        <taxon>Ceratitis</taxon>
        <taxon>Ceratitis</taxon>
    </lineage>
</organism>
<dbReference type="Proteomes" id="UP000606786">
    <property type="component" value="Unassembled WGS sequence"/>
</dbReference>
<keyword evidence="1" id="KW-0472">Membrane</keyword>
<keyword evidence="1" id="KW-0812">Transmembrane</keyword>
<gene>
    <name evidence="2" type="ORF">CCAP1982_LOCUS22093</name>
</gene>
<evidence type="ECO:0000313" key="3">
    <source>
        <dbReference type="Proteomes" id="UP000606786"/>
    </source>
</evidence>
<keyword evidence="3" id="KW-1185">Reference proteome</keyword>
<name>A0A811VFQ6_CERCA</name>